<organism evidence="2 3">
    <name type="scientific">Alicyclobacillus sacchari</name>
    <dbReference type="NCBI Taxonomy" id="392010"/>
    <lineage>
        <taxon>Bacteria</taxon>
        <taxon>Bacillati</taxon>
        <taxon>Bacillota</taxon>
        <taxon>Bacilli</taxon>
        <taxon>Bacillales</taxon>
        <taxon>Alicyclobacillaceae</taxon>
        <taxon>Alicyclobacillus</taxon>
    </lineage>
</organism>
<feature type="transmembrane region" description="Helical" evidence="1">
    <location>
        <begin position="188"/>
        <end position="212"/>
    </location>
</feature>
<dbReference type="OrthoDB" id="4272751at2"/>
<evidence type="ECO:0000313" key="3">
    <source>
        <dbReference type="Proteomes" id="UP000294581"/>
    </source>
</evidence>
<dbReference type="Proteomes" id="UP000294581">
    <property type="component" value="Unassembled WGS sequence"/>
</dbReference>
<accession>A0A4R8LRM1</accession>
<evidence type="ECO:0000256" key="1">
    <source>
        <dbReference type="SAM" id="Phobius"/>
    </source>
</evidence>
<proteinExistence type="predicted"/>
<reference evidence="2 3" key="1">
    <citation type="submission" date="2019-03" db="EMBL/GenBank/DDBJ databases">
        <title>Genomic Encyclopedia of Type Strains, Phase IV (KMG-IV): sequencing the most valuable type-strain genomes for metagenomic binning, comparative biology and taxonomic classification.</title>
        <authorList>
            <person name="Goeker M."/>
        </authorList>
    </citation>
    <scope>NUCLEOTIDE SEQUENCE [LARGE SCALE GENOMIC DNA]</scope>
    <source>
        <strain evidence="2 3">DSM 17974</strain>
    </source>
</reference>
<dbReference type="PANTHER" id="PTHR37314:SF4">
    <property type="entry name" value="UPF0700 TRANSMEMBRANE PROTEIN YOAK"/>
    <property type="match status" value="1"/>
</dbReference>
<feature type="transmembrane region" description="Helical" evidence="1">
    <location>
        <begin position="57"/>
        <end position="77"/>
    </location>
</feature>
<name>A0A4R8LRM1_9BACL</name>
<feature type="transmembrane region" description="Helical" evidence="1">
    <location>
        <begin position="89"/>
        <end position="107"/>
    </location>
</feature>
<keyword evidence="1" id="KW-1133">Transmembrane helix</keyword>
<dbReference type="AlphaFoldDB" id="A0A4R8LRM1"/>
<keyword evidence="1" id="KW-0812">Transmembrane</keyword>
<sequence length="248" mass="26190">MLTMPTTRVLLMLLTVVSGCVDAISFLRLGQVFTAAMTGNTVLCGIAVAAGHGWLALRYAVALLGFAVGAASAALVMTRRRRENGWSHAVTGTLCLELAALIAFWVLTQCLTAAQIKQIVNLLLFVLAFAMGVQGSTARRIGVNGITTTVITSTLTGLVETAVWKAVGRARHHSAALEGKPFESTSVAMVWMWLGAIVAYGIGAAISSALIAKWSYEAVWVPIGIVVIVLLTGHLQGRAQAQHMSMQS</sequence>
<keyword evidence="1" id="KW-0472">Membrane</keyword>
<feature type="transmembrane region" description="Helical" evidence="1">
    <location>
        <begin position="33"/>
        <end position="50"/>
    </location>
</feature>
<dbReference type="InterPro" id="IPR010699">
    <property type="entry name" value="DUF1275"/>
</dbReference>
<feature type="transmembrane region" description="Helical" evidence="1">
    <location>
        <begin position="119"/>
        <end position="137"/>
    </location>
</feature>
<gene>
    <name evidence="2" type="ORF">C7445_103153</name>
</gene>
<dbReference type="EMBL" id="SORF01000003">
    <property type="protein sequence ID" value="TDY50108.1"/>
    <property type="molecule type" value="Genomic_DNA"/>
</dbReference>
<keyword evidence="3" id="KW-1185">Reference proteome</keyword>
<dbReference type="Pfam" id="PF06912">
    <property type="entry name" value="DUF1275"/>
    <property type="match status" value="1"/>
</dbReference>
<evidence type="ECO:0000313" key="2">
    <source>
        <dbReference type="EMBL" id="TDY50108.1"/>
    </source>
</evidence>
<feature type="transmembrane region" description="Helical" evidence="1">
    <location>
        <begin position="143"/>
        <end position="167"/>
    </location>
</feature>
<protein>
    <submittedName>
        <fullName evidence="2">Uncharacterized membrane protein YoaK (UPF0700 family)</fullName>
    </submittedName>
</protein>
<feature type="transmembrane region" description="Helical" evidence="1">
    <location>
        <begin position="218"/>
        <end position="237"/>
    </location>
</feature>
<dbReference type="PANTHER" id="PTHR37314">
    <property type="entry name" value="SLR0142 PROTEIN"/>
    <property type="match status" value="1"/>
</dbReference>
<comment type="caution">
    <text evidence="2">The sequence shown here is derived from an EMBL/GenBank/DDBJ whole genome shotgun (WGS) entry which is preliminary data.</text>
</comment>